<reference evidence="3" key="4">
    <citation type="submission" date="2024-02" db="EMBL/GenBank/DDBJ databases">
        <title>Comparative genomics of Cryptococcus and Kwoniella reveals pathogenesis evolution and contrasting modes of karyotype evolution via chromosome fusion or intercentromeric recombination.</title>
        <authorList>
            <person name="Coelho M.A."/>
            <person name="David-Palma M."/>
            <person name="Shea T."/>
            <person name="Bowers K."/>
            <person name="McGinley-Smith S."/>
            <person name="Mohammad A.W."/>
            <person name="Gnirke A."/>
            <person name="Yurkov A.M."/>
            <person name="Nowrousian M."/>
            <person name="Sun S."/>
            <person name="Cuomo C.A."/>
            <person name="Heitman J."/>
        </authorList>
    </citation>
    <scope>NUCLEOTIDE SEQUENCE</scope>
    <source>
        <strain evidence="3">CBS 10118</strain>
    </source>
</reference>
<dbReference type="OrthoDB" id="10347769at2759"/>
<reference evidence="2" key="3">
    <citation type="submission" date="2014-01" db="EMBL/GenBank/DDBJ databases">
        <title>Evolution of pathogenesis and genome organization in the Tremellales.</title>
        <authorList>
            <person name="Cuomo C."/>
            <person name="Litvintseva A."/>
            <person name="Heitman J."/>
            <person name="Chen Y."/>
            <person name="Sun S."/>
            <person name="Springer D."/>
            <person name="Dromer F."/>
            <person name="Young S."/>
            <person name="Zeng Q."/>
            <person name="Chapman S."/>
            <person name="Gujja S."/>
            <person name="Saif S."/>
            <person name="Birren B."/>
        </authorList>
    </citation>
    <scope>NUCLEOTIDE SEQUENCE</scope>
    <source>
        <strain evidence="2">CBS 10118</strain>
    </source>
</reference>
<dbReference type="Proteomes" id="UP000092730">
    <property type="component" value="Chromosome 7"/>
</dbReference>
<evidence type="ECO:0000313" key="2">
    <source>
        <dbReference type="EMBL" id="OCF23330.1"/>
    </source>
</evidence>
<evidence type="ECO:0000313" key="4">
    <source>
        <dbReference type="Proteomes" id="UP000092730"/>
    </source>
</evidence>
<dbReference type="VEuPathDB" id="FungiDB:I302_07684"/>
<evidence type="ECO:0000256" key="1">
    <source>
        <dbReference type="SAM" id="MobiDB-lite"/>
    </source>
</evidence>
<name>A0A1B9FX43_9TREE</name>
<dbReference type="EMBL" id="CP144547">
    <property type="protein sequence ID" value="WVW85914.1"/>
    <property type="molecule type" value="Genomic_DNA"/>
</dbReference>
<protein>
    <submittedName>
        <fullName evidence="2">Uncharacterized protein</fullName>
    </submittedName>
</protein>
<reference evidence="3" key="2">
    <citation type="submission" date="2013-07" db="EMBL/GenBank/DDBJ databases">
        <authorList>
            <consortium name="The Broad Institute Genome Sequencing Platform"/>
            <person name="Cuomo C."/>
            <person name="Litvintseva A."/>
            <person name="Chen Y."/>
            <person name="Heitman J."/>
            <person name="Sun S."/>
            <person name="Springer D."/>
            <person name="Dromer F."/>
            <person name="Young S.K."/>
            <person name="Zeng Q."/>
            <person name="Gargeya S."/>
            <person name="Fitzgerald M."/>
            <person name="Abouelleil A."/>
            <person name="Alvarado L."/>
            <person name="Berlin A.M."/>
            <person name="Chapman S.B."/>
            <person name="Dewar J."/>
            <person name="Goldberg J."/>
            <person name="Griggs A."/>
            <person name="Gujja S."/>
            <person name="Hansen M."/>
            <person name="Howarth C."/>
            <person name="Imamovic A."/>
            <person name="Larimer J."/>
            <person name="McCowan C."/>
            <person name="Murphy C."/>
            <person name="Pearson M."/>
            <person name="Priest M."/>
            <person name="Roberts A."/>
            <person name="Saif S."/>
            <person name="Shea T."/>
            <person name="Sykes S."/>
            <person name="Wortman J."/>
            <person name="Nusbaum C."/>
            <person name="Birren B."/>
        </authorList>
    </citation>
    <scope>NUCLEOTIDE SEQUENCE</scope>
    <source>
        <strain evidence="3">CBS 10118</strain>
    </source>
</reference>
<keyword evidence="4" id="KW-1185">Reference proteome</keyword>
<feature type="region of interest" description="Disordered" evidence="1">
    <location>
        <begin position="1"/>
        <end position="20"/>
    </location>
</feature>
<sequence>MAASTQSSSSPSFSPTAAPTAENPKLLYKLRGTERHYDAQGDLIPQVVWRQYTWSQTPASFLTFPITMYRIGQWSVDNQRNTYEPNVLVPRGEVKTGFVIKGECEEDFIAPDPVKRFEVDYSGPWKPKEDGDKSEG</sequence>
<gene>
    <name evidence="2" type="ORF">I302_07684</name>
    <name evidence="3" type="ORF">I302_107952</name>
</gene>
<dbReference type="AlphaFoldDB" id="A0A1B9FX43"/>
<dbReference type="KEGG" id="kbi:30212083"/>
<dbReference type="EMBL" id="KI894024">
    <property type="protein sequence ID" value="OCF23330.1"/>
    <property type="molecule type" value="Genomic_DNA"/>
</dbReference>
<dbReference type="RefSeq" id="XP_019044400.1">
    <property type="nucleotide sequence ID" value="XM_019194277.1"/>
</dbReference>
<proteinExistence type="predicted"/>
<dbReference type="GeneID" id="30212083"/>
<evidence type="ECO:0000313" key="3">
    <source>
        <dbReference type="EMBL" id="WVW85914.1"/>
    </source>
</evidence>
<accession>A0A1B9FX43</accession>
<organism evidence="2">
    <name type="scientific">Kwoniella bestiolae CBS 10118</name>
    <dbReference type="NCBI Taxonomy" id="1296100"/>
    <lineage>
        <taxon>Eukaryota</taxon>
        <taxon>Fungi</taxon>
        <taxon>Dikarya</taxon>
        <taxon>Basidiomycota</taxon>
        <taxon>Agaricomycotina</taxon>
        <taxon>Tremellomycetes</taxon>
        <taxon>Tremellales</taxon>
        <taxon>Cryptococcaceae</taxon>
        <taxon>Kwoniella</taxon>
    </lineage>
</organism>
<reference evidence="2" key="1">
    <citation type="submission" date="2013-07" db="EMBL/GenBank/DDBJ databases">
        <title>The Genome Sequence of Cryptococcus bestiolae CBS10118.</title>
        <authorList>
            <consortium name="The Broad Institute Genome Sequencing Platform"/>
            <person name="Cuomo C."/>
            <person name="Litvintseva A."/>
            <person name="Chen Y."/>
            <person name="Heitman J."/>
            <person name="Sun S."/>
            <person name="Springer D."/>
            <person name="Dromer F."/>
            <person name="Young S.K."/>
            <person name="Zeng Q."/>
            <person name="Gargeya S."/>
            <person name="Fitzgerald M."/>
            <person name="Abouelleil A."/>
            <person name="Alvarado L."/>
            <person name="Berlin A.M."/>
            <person name="Chapman S.B."/>
            <person name="Dewar J."/>
            <person name="Goldberg J."/>
            <person name="Griggs A."/>
            <person name="Gujja S."/>
            <person name="Hansen M."/>
            <person name="Howarth C."/>
            <person name="Imamovic A."/>
            <person name="Larimer J."/>
            <person name="McCowan C."/>
            <person name="Murphy C."/>
            <person name="Pearson M."/>
            <person name="Priest M."/>
            <person name="Roberts A."/>
            <person name="Saif S."/>
            <person name="Shea T."/>
            <person name="Sykes S."/>
            <person name="Wortman J."/>
            <person name="Nusbaum C."/>
            <person name="Birren B."/>
        </authorList>
    </citation>
    <scope>NUCLEOTIDE SEQUENCE [LARGE SCALE GENOMIC DNA]</scope>
    <source>
        <strain evidence="2">CBS 10118</strain>
    </source>
</reference>